<name>A0A9Q8T0P7_9PEZI</name>
<reference evidence="5" key="1">
    <citation type="journal article" date="2021" name="Mol. Plant Microbe Interact.">
        <title>Complete Genome Sequence of the Plant-Pathogenic Fungus Colletotrichum lupini.</title>
        <authorList>
            <person name="Baroncelli R."/>
            <person name="Pensec F."/>
            <person name="Da Lio D."/>
            <person name="Boufleur T."/>
            <person name="Vicente I."/>
            <person name="Sarrocco S."/>
            <person name="Picot A."/>
            <person name="Baraldi E."/>
            <person name="Sukno S."/>
            <person name="Thon M."/>
            <person name="Le Floch G."/>
        </authorList>
    </citation>
    <scope>NUCLEOTIDE SEQUENCE</scope>
    <source>
        <strain evidence="5">IMI 504893</strain>
    </source>
</reference>
<evidence type="ECO:0000256" key="1">
    <source>
        <dbReference type="ARBA" id="ARBA00008361"/>
    </source>
</evidence>
<dbReference type="PANTHER" id="PTHR44942:SF4">
    <property type="entry name" value="METHYLTRANSFERASE TYPE 11 DOMAIN-CONTAINING PROTEIN"/>
    <property type="match status" value="1"/>
</dbReference>
<dbReference type="InterPro" id="IPR013216">
    <property type="entry name" value="Methyltransf_11"/>
</dbReference>
<keyword evidence="3" id="KW-0808">Transferase</keyword>
<keyword evidence="2 5" id="KW-0489">Methyltransferase</keyword>
<dbReference type="InterPro" id="IPR051052">
    <property type="entry name" value="Diverse_substrate_MTase"/>
</dbReference>
<proteinExistence type="inferred from homology"/>
<feature type="domain" description="Methyltransferase type 11" evidence="4">
    <location>
        <begin position="50"/>
        <end position="141"/>
    </location>
</feature>
<dbReference type="EMBL" id="CP019478">
    <property type="protein sequence ID" value="UQC86835.1"/>
    <property type="molecule type" value="Genomic_DNA"/>
</dbReference>
<evidence type="ECO:0000313" key="5">
    <source>
        <dbReference type="EMBL" id="UQC86835.1"/>
    </source>
</evidence>
<evidence type="ECO:0000259" key="4">
    <source>
        <dbReference type="Pfam" id="PF08241"/>
    </source>
</evidence>
<protein>
    <submittedName>
        <fullName evidence="5">Methyltransferase</fullName>
    </submittedName>
</protein>
<dbReference type="AlphaFoldDB" id="A0A9Q8T0P7"/>
<keyword evidence="6" id="KW-1185">Reference proteome</keyword>
<dbReference type="GeneID" id="73346311"/>
<organism evidence="5 6">
    <name type="scientific">Colletotrichum lupini</name>
    <dbReference type="NCBI Taxonomy" id="145971"/>
    <lineage>
        <taxon>Eukaryota</taxon>
        <taxon>Fungi</taxon>
        <taxon>Dikarya</taxon>
        <taxon>Ascomycota</taxon>
        <taxon>Pezizomycotina</taxon>
        <taxon>Sordariomycetes</taxon>
        <taxon>Hypocreomycetidae</taxon>
        <taxon>Glomerellales</taxon>
        <taxon>Glomerellaceae</taxon>
        <taxon>Colletotrichum</taxon>
        <taxon>Colletotrichum acutatum species complex</taxon>
    </lineage>
</organism>
<dbReference type="GO" id="GO:0032259">
    <property type="term" value="P:methylation"/>
    <property type="evidence" value="ECO:0007669"/>
    <property type="project" value="UniProtKB-KW"/>
</dbReference>
<evidence type="ECO:0000256" key="2">
    <source>
        <dbReference type="ARBA" id="ARBA00022603"/>
    </source>
</evidence>
<dbReference type="KEGG" id="clup:CLUP02_12337"/>
<dbReference type="InterPro" id="IPR029063">
    <property type="entry name" value="SAM-dependent_MTases_sf"/>
</dbReference>
<comment type="similarity">
    <text evidence="1">Belongs to the methyltransferase superfamily.</text>
</comment>
<accession>A0A9Q8T0P7</accession>
<dbReference type="PANTHER" id="PTHR44942">
    <property type="entry name" value="METHYLTRANSF_11 DOMAIN-CONTAINING PROTEIN"/>
    <property type="match status" value="1"/>
</dbReference>
<evidence type="ECO:0000313" key="6">
    <source>
        <dbReference type="Proteomes" id="UP000830671"/>
    </source>
</evidence>
<gene>
    <name evidence="5" type="ORF">CLUP02_12337</name>
</gene>
<dbReference type="Pfam" id="PF08241">
    <property type="entry name" value="Methyltransf_11"/>
    <property type="match status" value="1"/>
</dbReference>
<evidence type="ECO:0000256" key="3">
    <source>
        <dbReference type="ARBA" id="ARBA00022679"/>
    </source>
</evidence>
<dbReference type="RefSeq" id="XP_049148446.1">
    <property type="nucleotide sequence ID" value="XM_049291301.1"/>
</dbReference>
<dbReference type="Proteomes" id="UP000830671">
    <property type="component" value="Chromosome 6"/>
</dbReference>
<dbReference type="Gene3D" id="3.40.50.150">
    <property type="entry name" value="Vaccinia Virus protein VP39"/>
    <property type="match status" value="1"/>
</dbReference>
<dbReference type="SUPFAM" id="SSF53335">
    <property type="entry name" value="S-adenosyl-L-methionine-dependent methyltransferases"/>
    <property type="match status" value="1"/>
</dbReference>
<dbReference type="GO" id="GO:0008757">
    <property type="term" value="F:S-adenosylmethionine-dependent methyltransferase activity"/>
    <property type="evidence" value="ECO:0007669"/>
    <property type="project" value="InterPro"/>
</dbReference>
<dbReference type="CDD" id="cd02440">
    <property type="entry name" value="AdoMet_MTases"/>
    <property type="match status" value="1"/>
</dbReference>
<sequence>MSPTSLHQGASKGFADAATYDAYRPSYPAAATQKFLEHLRLADVPHAKILDLAAGTGKMTEVLAARHEGFEVVAVEPHEGMRAELEKKGLRGVEVKDGFAARLPLGEEWGDGAVVAQAFHWFATTESLKEIHRVLKPTAVLGFIWNIEDYNKPKHWKASTPWEQSLNELVFTLGGDGQPRFRDFVWKDVFDSQLDANPLRAVKDVVLEGGRKMPLFSVPVGEEKVPFTVWLTPEAVWNRLRTLSQVAVLEGARAAAFKAEFDAILGGESVERNEKGEVALHGVTYFAWTSRLRKGAENVRPYGRIEGIISSALVDLMKDASRAL</sequence>